<sequence length="119" mass="12751">MSIRLDDLGAEPEELDELTAAVRTELLDTPVTEVARARTEAPDGARAVDGGTVGELVVAMGASAALLRTVVQVLRAWRERRPERTVELTVGDATLVLGDATAEQQERAVEAFVAAVRRD</sequence>
<evidence type="ECO:0000313" key="2">
    <source>
        <dbReference type="Proteomes" id="UP001501752"/>
    </source>
</evidence>
<dbReference type="EMBL" id="BAABIS010000001">
    <property type="protein sequence ID" value="GAA4879975.1"/>
    <property type="molecule type" value="Genomic_DNA"/>
</dbReference>
<dbReference type="Proteomes" id="UP001501752">
    <property type="component" value="Unassembled WGS sequence"/>
</dbReference>
<accession>A0ABP9EIR5</accession>
<name>A0ABP9EIR5_9ACTN</name>
<evidence type="ECO:0000313" key="1">
    <source>
        <dbReference type="EMBL" id="GAA4879975.1"/>
    </source>
</evidence>
<gene>
    <name evidence="1" type="ORF">GCM10023235_70340</name>
</gene>
<protein>
    <submittedName>
        <fullName evidence="1">Uncharacterized protein</fullName>
    </submittedName>
</protein>
<dbReference type="RefSeq" id="WP_345700955.1">
    <property type="nucleotide sequence ID" value="NZ_BAABIS010000001.1"/>
</dbReference>
<reference evidence="2" key="1">
    <citation type="journal article" date="2019" name="Int. J. Syst. Evol. Microbiol.">
        <title>The Global Catalogue of Microorganisms (GCM) 10K type strain sequencing project: providing services to taxonomists for standard genome sequencing and annotation.</title>
        <authorList>
            <consortium name="The Broad Institute Genomics Platform"/>
            <consortium name="The Broad Institute Genome Sequencing Center for Infectious Disease"/>
            <person name="Wu L."/>
            <person name="Ma J."/>
        </authorList>
    </citation>
    <scope>NUCLEOTIDE SEQUENCE [LARGE SCALE GENOMIC DNA]</scope>
    <source>
        <strain evidence="2">JCM 13006</strain>
    </source>
</reference>
<keyword evidence="2" id="KW-1185">Reference proteome</keyword>
<comment type="caution">
    <text evidence="1">The sequence shown here is derived from an EMBL/GenBank/DDBJ whole genome shotgun (WGS) entry which is preliminary data.</text>
</comment>
<organism evidence="1 2">
    <name type="scientific">Kitasatospora terrestris</name>
    <dbReference type="NCBI Taxonomy" id="258051"/>
    <lineage>
        <taxon>Bacteria</taxon>
        <taxon>Bacillati</taxon>
        <taxon>Actinomycetota</taxon>
        <taxon>Actinomycetes</taxon>
        <taxon>Kitasatosporales</taxon>
        <taxon>Streptomycetaceae</taxon>
        <taxon>Kitasatospora</taxon>
    </lineage>
</organism>
<proteinExistence type="predicted"/>